<dbReference type="AlphaFoldDB" id="A0A2R8C8H3"/>
<name>A0A2R8C8H3_9RHOB</name>
<evidence type="ECO:0000313" key="2">
    <source>
        <dbReference type="Proteomes" id="UP000244898"/>
    </source>
</evidence>
<dbReference type="Proteomes" id="UP000244898">
    <property type="component" value="Unassembled WGS sequence"/>
</dbReference>
<dbReference type="EMBL" id="ONZG01000005">
    <property type="protein sequence ID" value="SPJ28666.1"/>
    <property type="molecule type" value="Genomic_DNA"/>
</dbReference>
<gene>
    <name evidence="1" type="ORF">TRM7615_02169</name>
</gene>
<reference evidence="2" key="1">
    <citation type="submission" date="2018-03" db="EMBL/GenBank/DDBJ databases">
        <authorList>
            <person name="Rodrigo-Torres L."/>
            <person name="Arahal R. D."/>
            <person name="Lucena T."/>
        </authorList>
    </citation>
    <scope>NUCLEOTIDE SEQUENCE [LARGE SCALE GENOMIC DNA]</scope>
    <source>
        <strain evidence="2">CECT 7615</strain>
    </source>
</reference>
<dbReference type="RefSeq" id="WP_108787336.1">
    <property type="nucleotide sequence ID" value="NZ_ONZG01000005.1"/>
</dbReference>
<proteinExistence type="predicted"/>
<protein>
    <submittedName>
        <fullName evidence="1">Uncharacterized protein</fullName>
    </submittedName>
</protein>
<organism evidence="1 2">
    <name type="scientific">Falsiruegeria mediterranea M17</name>
    <dbReference type="NCBI Taxonomy" id="1200281"/>
    <lineage>
        <taxon>Bacteria</taxon>
        <taxon>Pseudomonadati</taxon>
        <taxon>Pseudomonadota</taxon>
        <taxon>Alphaproteobacteria</taxon>
        <taxon>Rhodobacterales</taxon>
        <taxon>Roseobacteraceae</taxon>
        <taxon>Falsiruegeria</taxon>
    </lineage>
</organism>
<sequence length="194" mass="21655">MKLETIDETLSAKAEILRLLPASYSWLIIRLIQLAETTDLTAEDRQEAALKLVLSMLNDIPVLNADGRLLAPLYELLDDHMNNPKNGGKPHRHGALQAAGMAYVEICKENGEAVGKAQEHVAKTMREAGWSIKPAGVEKWRTGKIDEQLRAKILWQKKLMALHVPIKVNADSLPAGRAKDLFDDLAQTFSRKER</sequence>
<evidence type="ECO:0000313" key="1">
    <source>
        <dbReference type="EMBL" id="SPJ28666.1"/>
    </source>
</evidence>
<keyword evidence="2" id="KW-1185">Reference proteome</keyword>
<accession>A0A2R8C8H3</accession>